<gene>
    <name evidence="1" type="ORF">SAMN06295920_102515</name>
</gene>
<dbReference type="OrthoDB" id="9807209at2"/>
<keyword evidence="2" id="KW-1185">Reference proteome</keyword>
<dbReference type="PANTHER" id="PTHR12526:SF600">
    <property type="entry name" value="GLYCOSYL TRANSFERASE GROUP 1"/>
    <property type="match status" value="1"/>
</dbReference>
<dbReference type="STRING" id="439228.SAMN06295920_102515"/>
<name>A0A1T5B675_9SPHN</name>
<dbReference type="EMBL" id="FUYM01000002">
    <property type="protein sequence ID" value="SKB42781.1"/>
    <property type="molecule type" value="Genomic_DNA"/>
</dbReference>
<dbReference type="SUPFAM" id="SSF53756">
    <property type="entry name" value="UDP-Glycosyltransferase/glycogen phosphorylase"/>
    <property type="match status" value="1"/>
</dbReference>
<dbReference type="PANTHER" id="PTHR12526">
    <property type="entry name" value="GLYCOSYLTRANSFERASE"/>
    <property type="match status" value="1"/>
</dbReference>
<dbReference type="Proteomes" id="UP000189818">
    <property type="component" value="Unassembled WGS sequence"/>
</dbReference>
<evidence type="ECO:0000313" key="1">
    <source>
        <dbReference type="EMBL" id="SKB42781.1"/>
    </source>
</evidence>
<dbReference type="Gene3D" id="3.40.50.2000">
    <property type="entry name" value="Glycogen Phosphorylase B"/>
    <property type="match status" value="2"/>
</dbReference>
<proteinExistence type="predicted"/>
<dbReference type="GO" id="GO:0016757">
    <property type="term" value="F:glycosyltransferase activity"/>
    <property type="evidence" value="ECO:0007669"/>
    <property type="project" value="TreeGrafter"/>
</dbReference>
<dbReference type="RefSeq" id="WP_079647245.1">
    <property type="nucleotide sequence ID" value="NZ_FUYM01000002.1"/>
</dbReference>
<evidence type="ECO:0000313" key="2">
    <source>
        <dbReference type="Proteomes" id="UP000189818"/>
    </source>
</evidence>
<keyword evidence="1" id="KW-0808">Transferase</keyword>
<dbReference type="NCBIfam" id="TIGR03087">
    <property type="entry name" value="stp1"/>
    <property type="match status" value="1"/>
</dbReference>
<dbReference type="CDD" id="cd03801">
    <property type="entry name" value="GT4_PimA-like"/>
    <property type="match status" value="1"/>
</dbReference>
<reference evidence="2" key="1">
    <citation type="submission" date="2017-02" db="EMBL/GenBank/DDBJ databases">
        <authorList>
            <person name="Varghese N."/>
            <person name="Submissions S."/>
        </authorList>
    </citation>
    <scope>NUCLEOTIDE SEQUENCE [LARGE SCALE GENOMIC DNA]</scope>
    <source>
        <strain evidence="2">UM2</strain>
    </source>
</reference>
<dbReference type="AlphaFoldDB" id="A0A1T5B675"/>
<organism evidence="1 2">
    <name type="scientific">Rhizorhabdus histidinilytica</name>
    <dbReference type="NCBI Taxonomy" id="439228"/>
    <lineage>
        <taxon>Bacteria</taxon>
        <taxon>Pseudomonadati</taxon>
        <taxon>Pseudomonadota</taxon>
        <taxon>Alphaproteobacteria</taxon>
        <taxon>Sphingomonadales</taxon>
        <taxon>Sphingomonadaceae</taxon>
        <taxon>Rhizorhabdus</taxon>
    </lineage>
</organism>
<protein>
    <submittedName>
        <fullName evidence="1">Sugar transferase, PEP-CTERM/EpsH1 system associated</fullName>
    </submittedName>
</protein>
<dbReference type="Pfam" id="PF13692">
    <property type="entry name" value="Glyco_trans_1_4"/>
    <property type="match status" value="1"/>
</dbReference>
<dbReference type="InterPro" id="IPR017521">
    <property type="entry name" value="Sugar_tfrase_PEP-CTERM_Stp1"/>
</dbReference>
<accession>A0A1T5B675</accession>
<sequence length="396" mass="43659">MGELMFLAHRIPFPPDRGDRIRSFHMLRHLAQSRPVHLLGFVDNAEDRKAAKELLPMLASLHIEVRDKSRLRAGVEALMLGEPVSVAAFGSRRIMRMVDQLLAERPIETILAYSGQMAQFVPDDREGRRFIMDFVDVDSEKFAAYGAEEGGLMGWIHRREGRLLAAYEDSIGRWADVNLFVSEAEAALFRRRAGLSSSHVRALDNGIDTAFFDPAGFPRIDGAEPMLVFTGQMDYRPNVEAVDYFARRTFPAIRAKHPSTLFAIVGRDPAPAVRALAGLRNVIVTGSVPDVRPWLAAAAVVVAPLDIARGVQNKVLEAMAMARPVVASPAAFEGIDAVPDKHLCVAQGYDMANAVLHLLTHPAEGEAMGRAARAHVVARYDWETQLRTLDTLIGQP</sequence>